<organism evidence="1">
    <name type="scientific">viral metagenome</name>
    <dbReference type="NCBI Taxonomy" id="1070528"/>
    <lineage>
        <taxon>unclassified sequences</taxon>
        <taxon>metagenomes</taxon>
        <taxon>organismal metagenomes</taxon>
    </lineage>
</organism>
<dbReference type="EMBL" id="MN740792">
    <property type="protein sequence ID" value="QHU11898.1"/>
    <property type="molecule type" value="Genomic_DNA"/>
</dbReference>
<accession>A0A6C0K6M0</accession>
<proteinExistence type="predicted"/>
<evidence type="ECO:0000313" key="1">
    <source>
        <dbReference type="EMBL" id="QHU11898.1"/>
    </source>
</evidence>
<reference evidence="1" key="1">
    <citation type="journal article" date="2020" name="Nature">
        <title>Giant virus diversity and host interactions through global metagenomics.</title>
        <authorList>
            <person name="Schulz F."/>
            <person name="Roux S."/>
            <person name="Paez-Espino D."/>
            <person name="Jungbluth S."/>
            <person name="Walsh D.A."/>
            <person name="Denef V.J."/>
            <person name="McMahon K.D."/>
            <person name="Konstantinidis K.T."/>
            <person name="Eloe-Fadrosh E.A."/>
            <person name="Kyrpides N.C."/>
            <person name="Woyke T."/>
        </authorList>
    </citation>
    <scope>NUCLEOTIDE SEQUENCE</scope>
    <source>
        <strain evidence="1">GVMAG-S-1101169-75</strain>
    </source>
</reference>
<protein>
    <submittedName>
        <fullName evidence="1">Uncharacterized protein</fullName>
    </submittedName>
</protein>
<name>A0A6C0K6M0_9ZZZZ</name>
<sequence length="113" mass="13769">MQLHREWNRLHVQKEEWKIKLAYYKKGFSRDEKLPSVAQIEAQRQRVLDKYNRASRQARGGYRSDQSLTAQQQLHRVLETERKIFFKNAYLSAYQKLIQIREQMDSIERRLSE</sequence>
<dbReference type="AlphaFoldDB" id="A0A6C0K6M0"/>